<name>A0A6A6AHI7_9PLEO</name>
<dbReference type="RefSeq" id="XP_033524741.1">
    <property type="nucleotide sequence ID" value="XM_033663614.1"/>
</dbReference>
<proteinExistence type="predicted"/>
<accession>A0A6A6AHI7</accession>
<feature type="non-terminal residue" evidence="2">
    <location>
        <position position="1"/>
    </location>
</feature>
<dbReference type="OrthoDB" id="3176171at2759"/>
<dbReference type="Proteomes" id="UP000799771">
    <property type="component" value="Unassembled WGS sequence"/>
</dbReference>
<protein>
    <submittedName>
        <fullName evidence="2">Uncharacterized protein</fullName>
    </submittedName>
</protein>
<dbReference type="EMBL" id="ML977504">
    <property type="protein sequence ID" value="KAF2130354.1"/>
    <property type="molecule type" value="Genomic_DNA"/>
</dbReference>
<sequence>RFEAQLTAVKERLEAAKAGSTRGLGSPNSGASFAFGGGVGSRIAKPLRGGGGPAQEGPVLPIIGNLQKQEDGEPKGKRTSWFFNKQ</sequence>
<dbReference type="GeneID" id="54404046"/>
<keyword evidence="3" id="KW-1185">Reference proteome</keyword>
<feature type="compositionally biased region" description="Low complexity" evidence="1">
    <location>
        <begin position="25"/>
        <end position="34"/>
    </location>
</feature>
<gene>
    <name evidence="2" type="ORF">P153DRAFT_288811</name>
</gene>
<dbReference type="AlphaFoldDB" id="A0A6A6AHI7"/>
<evidence type="ECO:0000313" key="2">
    <source>
        <dbReference type="EMBL" id="KAF2130354.1"/>
    </source>
</evidence>
<organism evidence="2 3">
    <name type="scientific">Dothidotthia symphoricarpi CBS 119687</name>
    <dbReference type="NCBI Taxonomy" id="1392245"/>
    <lineage>
        <taxon>Eukaryota</taxon>
        <taxon>Fungi</taxon>
        <taxon>Dikarya</taxon>
        <taxon>Ascomycota</taxon>
        <taxon>Pezizomycotina</taxon>
        <taxon>Dothideomycetes</taxon>
        <taxon>Pleosporomycetidae</taxon>
        <taxon>Pleosporales</taxon>
        <taxon>Dothidotthiaceae</taxon>
        <taxon>Dothidotthia</taxon>
    </lineage>
</organism>
<evidence type="ECO:0000256" key="1">
    <source>
        <dbReference type="SAM" id="MobiDB-lite"/>
    </source>
</evidence>
<feature type="region of interest" description="Disordered" evidence="1">
    <location>
        <begin position="16"/>
        <end position="86"/>
    </location>
</feature>
<reference evidence="2" key="1">
    <citation type="journal article" date="2020" name="Stud. Mycol.">
        <title>101 Dothideomycetes genomes: a test case for predicting lifestyles and emergence of pathogens.</title>
        <authorList>
            <person name="Haridas S."/>
            <person name="Albert R."/>
            <person name="Binder M."/>
            <person name="Bloem J."/>
            <person name="Labutti K."/>
            <person name="Salamov A."/>
            <person name="Andreopoulos B."/>
            <person name="Baker S."/>
            <person name="Barry K."/>
            <person name="Bills G."/>
            <person name="Bluhm B."/>
            <person name="Cannon C."/>
            <person name="Castanera R."/>
            <person name="Culley D."/>
            <person name="Daum C."/>
            <person name="Ezra D."/>
            <person name="Gonzalez J."/>
            <person name="Henrissat B."/>
            <person name="Kuo A."/>
            <person name="Liang C."/>
            <person name="Lipzen A."/>
            <person name="Lutzoni F."/>
            <person name="Magnuson J."/>
            <person name="Mondo S."/>
            <person name="Nolan M."/>
            <person name="Ohm R."/>
            <person name="Pangilinan J."/>
            <person name="Park H.-J."/>
            <person name="Ramirez L."/>
            <person name="Alfaro M."/>
            <person name="Sun H."/>
            <person name="Tritt A."/>
            <person name="Yoshinaga Y."/>
            <person name="Zwiers L.-H."/>
            <person name="Turgeon B."/>
            <person name="Goodwin S."/>
            <person name="Spatafora J."/>
            <person name="Crous P."/>
            <person name="Grigoriev I."/>
        </authorList>
    </citation>
    <scope>NUCLEOTIDE SEQUENCE</scope>
    <source>
        <strain evidence="2">CBS 119687</strain>
    </source>
</reference>
<evidence type="ECO:0000313" key="3">
    <source>
        <dbReference type="Proteomes" id="UP000799771"/>
    </source>
</evidence>